<dbReference type="Gene3D" id="3.40.50.2300">
    <property type="match status" value="1"/>
</dbReference>
<accession>A0A2S2DU65</accession>
<dbReference type="KEGG" id="psez:HME7025_01090"/>
<dbReference type="RefSeq" id="WP_109322667.1">
    <property type="nucleotide sequence ID" value="NZ_CP029346.1"/>
</dbReference>
<dbReference type="SUPFAM" id="SSF52172">
    <property type="entry name" value="CheY-like"/>
    <property type="match status" value="1"/>
</dbReference>
<dbReference type="PROSITE" id="PS50110">
    <property type="entry name" value="RESPONSE_REGULATORY"/>
    <property type="match status" value="1"/>
</dbReference>
<dbReference type="EMBL" id="CP029346">
    <property type="protein sequence ID" value="AWL08954.1"/>
    <property type="molecule type" value="Genomic_DNA"/>
</dbReference>
<organism evidence="4 5">
    <name type="scientific">Aquirufa nivalisilvae</name>
    <dbReference type="NCBI Taxonomy" id="2516557"/>
    <lineage>
        <taxon>Bacteria</taxon>
        <taxon>Pseudomonadati</taxon>
        <taxon>Bacteroidota</taxon>
        <taxon>Cytophagia</taxon>
        <taxon>Cytophagales</taxon>
        <taxon>Flectobacillaceae</taxon>
        <taxon>Aquirufa</taxon>
    </lineage>
</organism>
<dbReference type="PANTHER" id="PTHR44591">
    <property type="entry name" value="STRESS RESPONSE REGULATOR PROTEIN 1"/>
    <property type="match status" value="1"/>
</dbReference>
<evidence type="ECO:0000256" key="2">
    <source>
        <dbReference type="PROSITE-ProRule" id="PRU00169"/>
    </source>
</evidence>
<sequence length="119" mass="13424">MKVLLAEDNEILRTSLSFFLKKQGFEVSPFSNGKEALESIKELSYDIILTDINMPGFSGLEITEYVRNTLHLETPIIVFTSSTVEQTELDSFRIGANEFIAKPVSPAILLIRMNKLLNK</sequence>
<gene>
    <name evidence="4" type="primary">evgS</name>
    <name evidence="4" type="ORF">HME7025_01090</name>
</gene>
<evidence type="ECO:0000313" key="4">
    <source>
        <dbReference type="EMBL" id="AWL08954.1"/>
    </source>
</evidence>
<dbReference type="OrthoDB" id="9789181at2"/>
<dbReference type="InterPro" id="IPR011006">
    <property type="entry name" value="CheY-like_superfamily"/>
</dbReference>
<proteinExistence type="predicted"/>
<keyword evidence="5" id="KW-1185">Reference proteome</keyword>
<dbReference type="GO" id="GO:0004673">
    <property type="term" value="F:protein histidine kinase activity"/>
    <property type="evidence" value="ECO:0007669"/>
    <property type="project" value="UniProtKB-EC"/>
</dbReference>
<dbReference type="EC" id="2.7.13.3" evidence="4"/>
<evidence type="ECO:0000259" key="3">
    <source>
        <dbReference type="PROSITE" id="PS50110"/>
    </source>
</evidence>
<dbReference type="Proteomes" id="UP000245468">
    <property type="component" value="Chromosome"/>
</dbReference>
<keyword evidence="4" id="KW-0808">Transferase</keyword>
<dbReference type="PANTHER" id="PTHR44591:SF3">
    <property type="entry name" value="RESPONSE REGULATORY DOMAIN-CONTAINING PROTEIN"/>
    <property type="match status" value="1"/>
</dbReference>
<feature type="domain" description="Response regulatory" evidence="3">
    <location>
        <begin position="2"/>
        <end position="117"/>
    </location>
</feature>
<dbReference type="AlphaFoldDB" id="A0A2S2DU65"/>
<evidence type="ECO:0000256" key="1">
    <source>
        <dbReference type="ARBA" id="ARBA00022553"/>
    </source>
</evidence>
<evidence type="ECO:0000313" key="5">
    <source>
        <dbReference type="Proteomes" id="UP000245468"/>
    </source>
</evidence>
<reference evidence="5" key="1">
    <citation type="submission" date="2018-05" db="EMBL/GenBank/DDBJ databases">
        <title>Pseudarcicella sp. HME7025 Genome sequencing and assembly.</title>
        <authorList>
            <person name="Kim H."/>
            <person name="Kang H."/>
            <person name="Joh K."/>
        </authorList>
    </citation>
    <scope>NUCLEOTIDE SEQUENCE [LARGE SCALE GENOMIC DNA]</scope>
    <source>
        <strain evidence="5">HME7025</strain>
    </source>
</reference>
<feature type="modified residue" description="4-aspartylphosphate" evidence="2">
    <location>
        <position position="51"/>
    </location>
</feature>
<dbReference type="SMART" id="SM00448">
    <property type="entry name" value="REC"/>
    <property type="match status" value="1"/>
</dbReference>
<dbReference type="Pfam" id="PF00072">
    <property type="entry name" value="Response_reg"/>
    <property type="match status" value="1"/>
</dbReference>
<dbReference type="GO" id="GO:0000160">
    <property type="term" value="P:phosphorelay signal transduction system"/>
    <property type="evidence" value="ECO:0007669"/>
    <property type="project" value="InterPro"/>
</dbReference>
<protein>
    <submittedName>
        <fullName evidence="4">Histidine kinase</fullName>
        <ecNumber evidence="4">2.7.13.3</ecNumber>
    </submittedName>
</protein>
<dbReference type="CDD" id="cd17546">
    <property type="entry name" value="REC_hyHK_CKI1_RcsC-like"/>
    <property type="match status" value="1"/>
</dbReference>
<keyword evidence="4" id="KW-0418">Kinase</keyword>
<name>A0A2S2DU65_9BACT</name>
<keyword evidence="1 2" id="KW-0597">Phosphoprotein</keyword>
<dbReference type="InterPro" id="IPR050595">
    <property type="entry name" value="Bact_response_regulator"/>
</dbReference>
<dbReference type="InterPro" id="IPR001789">
    <property type="entry name" value="Sig_transdc_resp-reg_receiver"/>
</dbReference>